<organism evidence="7 8">
    <name type="scientific">Bacillus velezensis</name>
    <dbReference type="NCBI Taxonomy" id="492670"/>
    <lineage>
        <taxon>Bacteria</taxon>
        <taxon>Bacillati</taxon>
        <taxon>Bacillota</taxon>
        <taxon>Bacilli</taxon>
        <taxon>Bacillales</taxon>
        <taxon>Bacillaceae</taxon>
        <taxon>Bacillus</taxon>
        <taxon>Bacillus amyloliquefaciens group</taxon>
    </lineage>
</organism>
<evidence type="ECO:0000259" key="6">
    <source>
        <dbReference type="PROSITE" id="PS50830"/>
    </source>
</evidence>
<dbReference type="SUPFAM" id="SSF50199">
    <property type="entry name" value="Staphylococcal nuclease"/>
    <property type="match status" value="1"/>
</dbReference>
<evidence type="ECO:0000256" key="1">
    <source>
        <dbReference type="ARBA" id="ARBA00022722"/>
    </source>
</evidence>
<feature type="compositionally biased region" description="Basic and acidic residues" evidence="4">
    <location>
        <begin position="26"/>
        <end position="50"/>
    </location>
</feature>
<dbReference type="Gene3D" id="2.40.50.90">
    <property type="match status" value="1"/>
</dbReference>
<keyword evidence="3 7" id="KW-0378">Hydrolase</keyword>
<reference evidence="8" key="1">
    <citation type="submission" date="2020-10" db="EMBL/GenBank/DDBJ databases">
        <title>Complete genome sequence of Bacillus velezensis NST6.</title>
        <authorList>
            <person name="Choi J."/>
        </authorList>
    </citation>
    <scope>NUCLEOTIDE SEQUENCE [LARGE SCALE GENOMIC DNA]</scope>
    <source>
        <strain evidence="8">NST6</strain>
    </source>
</reference>
<accession>A0A7W4LSB0</accession>
<protein>
    <submittedName>
        <fullName evidence="7">SPBc2 prophage-derived endonuclease YokF</fullName>
        <ecNumber evidence="7">3.1.-.-</ecNumber>
    </submittedName>
</protein>
<dbReference type="GO" id="GO:0016787">
    <property type="term" value="F:hydrolase activity"/>
    <property type="evidence" value="ECO:0007669"/>
    <property type="project" value="UniProtKB-KW"/>
</dbReference>
<feature type="region of interest" description="Disordered" evidence="4">
    <location>
        <begin position="233"/>
        <end position="327"/>
    </location>
</feature>
<dbReference type="SMART" id="SM00318">
    <property type="entry name" value="SNc"/>
    <property type="match status" value="1"/>
</dbReference>
<dbReference type="Pfam" id="PF05901">
    <property type="entry name" value="Excalibur"/>
    <property type="match status" value="1"/>
</dbReference>
<dbReference type="PANTHER" id="PTHR12302:SF3">
    <property type="entry name" value="SERINE_THREONINE-PROTEIN KINASE 31"/>
    <property type="match status" value="1"/>
</dbReference>
<keyword evidence="1" id="KW-0540">Nuclease</keyword>
<dbReference type="EC" id="3.1.-.-" evidence="7"/>
<sequence>MKKWLLGIGALSLSFSLAACGSDSASTDKTDSDKAKTTQQEEKDTKETKTDSQSNDKSNNDKNEKAENASKKDSSDNKASDNKKKLVDVTLNRTVDGDTIKVNYKGEVKTVRYLLVDTPETKKPNSCVQPYGEDASTRNKQLVNNGKLQLEFDKGDRTDKYGRLLVYVYVDGKSVQETLLKEGLARVAYVYEPNTKYLDTYKKDEQAAKDKDLKIWSKNGYATDKGFNGCVTKPKKSVSVSKPAQKSVTTHQSETHKSSNPSSSHSNRSASNSSSNSTQASPSTGGTEHFANCTELRKKYPHGVPSTHPAYTSKMDRDNDNFACEKN</sequence>
<evidence type="ECO:0000256" key="5">
    <source>
        <dbReference type="SAM" id="SignalP"/>
    </source>
</evidence>
<evidence type="ECO:0000256" key="4">
    <source>
        <dbReference type="SAM" id="MobiDB-lite"/>
    </source>
</evidence>
<dbReference type="PROSITE" id="PS50830">
    <property type="entry name" value="TNASE_3"/>
    <property type="match status" value="1"/>
</dbReference>
<dbReference type="AlphaFoldDB" id="A0A7W4LSB0"/>
<dbReference type="Pfam" id="PF00565">
    <property type="entry name" value="SNase"/>
    <property type="match status" value="1"/>
</dbReference>
<dbReference type="InterPro" id="IPR016071">
    <property type="entry name" value="Staphylococal_nuclease_OB-fold"/>
</dbReference>
<feature type="signal peptide" evidence="5">
    <location>
        <begin position="1"/>
        <end position="21"/>
    </location>
</feature>
<feature type="compositionally biased region" description="Basic and acidic residues" evidence="4">
    <location>
        <begin position="314"/>
        <end position="327"/>
    </location>
</feature>
<dbReference type="PANTHER" id="PTHR12302">
    <property type="entry name" value="EBNA2 BINDING PROTEIN P100"/>
    <property type="match status" value="1"/>
</dbReference>
<evidence type="ECO:0000256" key="2">
    <source>
        <dbReference type="ARBA" id="ARBA00022759"/>
    </source>
</evidence>
<evidence type="ECO:0000313" key="8">
    <source>
        <dbReference type="Proteomes" id="UP000587477"/>
    </source>
</evidence>
<proteinExistence type="predicted"/>
<feature type="compositionally biased region" description="Low complexity" evidence="4">
    <location>
        <begin position="237"/>
        <end position="248"/>
    </location>
</feature>
<dbReference type="PROSITE" id="PS51257">
    <property type="entry name" value="PROKAR_LIPOPROTEIN"/>
    <property type="match status" value="1"/>
</dbReference>
<dbReference type="InterPro" id="IPR035437">
    <property type="entry name" value="SNase_OB-fold_sf"/>
</dbReference>
<dbReference type="EMBL" id="CP063687">
    <property type="protein sequence ID" value="QOY28999.1"/>
    <property type="molecule type" value="Genomic_DNA"/>
</dbReference>
<keyword evidence="5" id="KW-0732">Signal</keyword>
<dbReference type="SMART" id="SM00894">
    <property type="entry name" value="Excalibur"/>
    <property type="match status" value="1"/>
</dbReference>
<evidence type="ECO:0000256" key="3">
    <source>
        <dbReference type="ARBA" id="ARBA00022801"/>
    </source>
</evidence>
<dbReference type="CDD" id="cd00175">
    <property type="entry name" value="SNc"/>
    <property type="match status" value="1"/>
</dbReference>
<dbReference type="InterPro" id="IPR008613">
    <property type="entry name" value="Excalibur_Ca-bd_domain"/>
</dbReference>
<name>A0A7W4LSB0_BACVE</name>
<evidence type="ECO:0000313" key="7">
    <source>
        <dbReference type="EMBL" id="QOY28999.1"/>
    </source>
</evidence>
<feature type="chain" id="PRO_5038788116" evidence="5">
    <location>
        <begin position="22"/>
        <end position="327"/>
    </location>
</feature>
<feature type="compositionally biased region" description="Low complexity" evidence="4">
    <location>
        <begin position="258"/>
        <end position="284"/>
    </location>
</feature>
<keyword evidence="2 7" id="KW-0255">Endonuclease</keyword>
<feature type="region of interest" description="Disordered" evidence="4">
    <location>
        <begin position="21"/>
        <end position="82"/>
    </location>
</feature>
<dbReference type="GO" id="GO:0004519">
    <property type="term" value="F:endonuclease activity"/>
    <property type="evidence" value="ECO:0007669"/>
    <property type="project" value="UniProtKB-KW"/>
</dbReference>
<gene>
    <name evidence="7" type="primary">yokF</name>
    <name evidence="7" type="ORF">BACVE_004041</name>
</gene>
<feature type="compositionally biased region" description="Basic and acidic residues" evidence="4">
    <location>
        <begin position="58"/>
        <end position="82"/>
    </location>
</feature>
<feature type="domain" description="TNase-like" evidence="6">
    <location>
        <begin position="85"/>
        <end position="218"/>
    </location>
</feature>
<dbReference type="Proteomes" id="UP000587477">
    <property type="component" value="Chromosome"/>
</dbReference>